<dbReference type="InterPro" id="IPR003593">
    <property type="entry name" value="AAA+_ATPase"/>
</dbReference>
<dbReference type="CDD" id="cd00130">
    <property type="entry name" value="PAS"/>
    <property type="match status" value="1"/>
</dbReference>
<dbReference type="InterPro" id="IPR002078">
    <property type="entry name" value="Sigma_54_int"/>
</dbReference>
<keyword evidence="3" id="KW-0067">ATP-binding</keyword>
<dbReference type="InterPro" id="IPR058031">
    <property type="entry name" value="AAA_lid_NorR"/>
</dbReference>
<keyword evidence="1" id="KW-0547">Nucleotide-binding</keyword>
<proteinExistence type="predicted"/>
<name>A0A949TTI9_9CLOT</name>
<reference evidence="7" key="1">
    <citation type="submission" date="2020-12" db="EMBL/GenBank/DDBJ databases">
        <title>Clostridium thailandense sp. nov., a novel acetogenic bacterium isolated from peat land soil in Thailand.</title>
        <authorList>
            <person name="Chaikitkaew S."/>
            <person name="Birkeland N.K."/>
        </authorList>
    </citation>
    <scope>NUCLEOTIDE SEQUENCE</scope>
    <source>
        <strain evidence="7">PL3</strain>
    </source>
</reference>
<evidence type="ECO:0000256" key="3">
    <source>
        <dbReference type="ARBA" id="ARBA00022840"/>
    </source>
</evidence>
<evidence type="ECO:0000256" key="2">
    <source>
        <dbReference type="ARBA" id="ARBA00022797"/>
    </source>
</evidence>
<dbReference type="Pfam" id="PF13426">
    <property type="entry name" value="PAS_9"/>
    <property type="match status" value="1"/>
</dbReference>
<comment type="caution">
    <text evidence="7">The sequence shown here is derived from an EMBL/GenBank/DDBJ whole genome shotgun (WGS) entry which is preliminary data.</text>
</comment>
<dbReference type="InterPro" id="IPR030828">
    <property type="entry name" value="HTH_TyrR"/>
</dbReference>
<dbReference type="PROSITE" id="PS00675">
    <property type="entry name" value="SIGMA54_INTERACT_1"/>
    <property type="match status" value="1"/>
</dbReference>
<dbReference type="InterPro" id="IPR025662">
    <property type="entry name" value="Sigma_54_int_dom_ATP-bd_1"/>
</dbReference>
<evidence type="ECO:0000256" key="1">
    <source>
        <dbReference type="ARBA" id="ARBA00022741"/>
    </source>
</evidence>
<protein>
    <recommendedName>
        <fullName evidence="4">HTH-type transcriptional regulatory protein TyrR</fullName>
    </recommendedName>
</protein>
<keyword evidence="8" id="KW-1185">Reference proteome</keyword>
<dbReference type="Pfam" id="PF00158">
    <property type="entry name" value="Sigma54_activat"/>
    <property type="match status" value="1"/>
</dbReference>
<dbReference type="InterPro" id="IPR000014">
    <property type="entry name" value="PAS"/>
</dbReference>
<evidence type="ECO:0000259" key="5">
    <source>
        <dbReference type="PROSITE" id="PS50045"/>
    </source>
</evidence>
<feature type="domain" description="Sigma-54 factor interaction" evidence="5">
    <location>
        <begin position="249"/>
        <end position="478"/>
    </location>
</feature>
<dbReference type="PANTHER" id="PTHR32071:SF57">
    <property type="entry name" value="C4-DICARBOXYLATE TRANSPORT TRANSCRIPTIONAL REGULATORY PROTEIN DCTD"/>
    <property type="match status" value="1"/>
</dbReference>
<evidence type="ECO:0000256" key="4">
    <source>
        <dbReference type="ARBA" id="ARBA00029500"/>
    </source>
</evidence>
<dbReference type="PANTHER" id="PTHR32071">
    <property type="entry name" value="TRANSCRIPTIONAL REGULATORY PROTEIN"/>
    <property type="match status" value="1"/>
</dbReference>
<dbReference type="GO" id="GO:0005524">
    <property type="term" value="F:ATP binding"/>
    <property type="evidence" value="ECO:0007669"/>
    <property type="project" value="UniProtKB-KW"/>
</dbReference>
<dbReference type="SMART" id="SM00382">
    <property type="entry name" value="AAA"/>
    <property type="match status" value="1"/>
</dbReference>
<evidence type="ECO:0000313" key="8">
    <source>
        <dbReference type="Proteomes" id="UP000694308"/>
    </source>
</evidence>
<dbReference type="EMBL" id="JAEEGC010000164">
    <property type="protein sequence ID" value="MBV7276227.1"/>
    <property type="molecule type" value="Genomic_DNA"/>
</dbReference>
<dbReference type="Pfam" id="PF18024">
    <property type="entry name" value="HTH_50"/>
    <property type="match status" value="1"/>
</dbReference>
<feature type="domain" description="PAS" evidence="6">
    <location>
        <begin position="119"/>
        <end position="154"/>
    </location>
</feature>
<accession>A0A949TTI9</accession>
<organism evidence="7 8">
    <name type="scientific">Clostridium thailandense</name>
    <dbReference type="NCBI Taxonomy" id="2794346"/>
    <lineage>
        <taxon>Bacteria</taxon>
        <taxon>Bacillati</taxon>
        <taxon>Bacillota</taxon>
        <taxon>Clostridia</taxon>
        <taxon>Eubacteriales</taxon>
        <taxon>Clostridiaceae</taxon>
        <taxon>Clostridium</taxon>
    </lineage>
</organism>
<sequence length="557" mass="64289">MDNLMESIPVPAILYKVSERRILPNEKAHKILESNSSIGKSLENIFKYSSKKDFSEYLQDICIIGENENLIFFYYLEFSNSDEYHIIIIQDISMSLMETIKTKSDNILKPMKSIDEADILVTDGKGVILSISNFFEKFYNVESEELLGKSVFELEKLGIFSPSATIKVLKTEQRITMLQKNKLNHEILVTAIPIKDNKEHISKVVCFSYDITDFFKIKKQFNVLKKKVENYYTENLERLEKKEIDYPNTIGKSKEMQKIFKLITKVADFDINILLTGESGVGKSYFAKLIHRISKRGKEAFMELNCGAIPEQLLESELFGYEGGSFTGAKKEGKPGLIELAHNGTLFLDEIGEMPLNLQVKLLKVIQDKTFNRIGGTKSIKVNFRLVTATNRNLKSLIEQKKFREDLFYRLDVVSINIPPLRERKEDIYILISHFVNNFNDKYNLNRSLSQLAIEMLVNYDWIGNIRELENMIERVLLISDNDVISEELLPEAIRNINKKVFNEENITLQEKLDNYEEKLILKAFEKHKTTVGVAKALGISQPTAVRKIKKYINNYS</sequence>
<dbReference type="GO" id="GO:0006355">
    <property type="term" value="P:regulation of DNA-templated transcription"/>
    <property type="evidence" value="ECO:0007669"/>
    <property type="project" value="InterPro"/>
</dbReference>
<gene>
    <name evidence="7" type="ORF">I6U48_25425</name>
</gene>
<dbReference type="FunFam" id="3.40.50.300:FF:000006">
    <property type="entry name" value="DNA-binding transcriptional regulator NtrC"/>
    <property type="match status" value="1"/>
</dbReference>
<dbReference type="PROSITE" id="PS50112">
    <property type="entry name" value="PAS"/>
    <property type="match status" value="1"/>
</dbReference>
<dbReference type="PROSITE" id="PS00676">
    <property type="entry name" value="SIGMA54_INTERACT_2"/>
    <property type="match status" value="1"/>
</dbReference>
<dbReference type="CDD" id="cd00009">
    <property type="entry name" value="AAA"/>
    <property type="match status" value="1"/>
</dbReference>
<dbReference type="Pfam" id="PF25601">
    <property type="entry name" value="AAA_lid_14"/>
    <property type="match status" value="1"/>
</dbReference>
<dbReference type="InterPro" id="IPR025943">
    <property type="entry name" value="Sigma_54_int_dom_ATP-bd_2"/>
</dbReference>
<keyword evidence="2" id="KW-0058">Aromatic hydrocarbons catabolism</keyword>
<dbReference type="GO" id="GO:0003677">
    <property type="term" value="F:DNA binding"/>
    <property type="evidence" value="ECO:0007669"/>
    <property type="project" value="UniProtKB-KW"/>
</dbReference>
<dbReference type="Proteomes" id="UP000694308">
    <property type="component" value="Unassembled WGS sequence"/>
</dbReference>
<dbReference type="AlphaFoldDB" id="A0A949TTI9"/>
<evidence type="ECO:0000259" key="6">
    <source>
        <dbReference type="PROSITE" id="PS50112"/>
    </source>
</evidence>
<evidence type="ECO:0000313" key="7">
    <source>
        <dbReference type="EMBL" id="MBV7276227.1"/>
    </source>
</evidence>
<dbReference type="PROSITE" id="PS50045">
    <property type="entry name" value="SIGMA54_INTERACT_4"/>
    <property type="match status" value="1"/>
</dbReference>
<dbReference type="RefSeq" id="WP_218323271.1">
    <property type="nucleotide sequence ID" value="NZ_JAEEGC010000164.1"/>
</dbReference>